<dbReference type="Proteomes" id="UP000255066">
    <property type="component" value="Unassembled WGS sequence"/>
</dbReference>
<reference evidence="1 3" key="1">
    <citation type="submission" date="2015-11" db="EMBL/GenBank/DDBJ databases">
        <title>Genomic analysis of 38 Legionella species identifies large and diverse effector repertoires.</title>
        <authorList>
            <person name="Burstein D."/>
            <person name="Amaro F."/>
            <person name="Zusman T."/>
            <person name="Lifshitz Z."/>
            <person name="Cohen O."/>
            <person name="Gilbert J.A."/>
            <person name="Pupko T."/>
            <person name="Shuman H.A."/>
            <person name="Segal G."/>
        </authorList>
    </citation>
    <scope>NUCLEOTIDE SEQUENCE [LARGE SCALE GENOMIC DNA]</scope>
    <source>
        <strain evidence="1 3">CDC#1407-AL-14</strain>
    </source>
</reference>
<sequence>MITVKQLLDYLYAFEHAALNLPAGTAAETVETIQVESLYSFQFFWLFITKDENAVLPPKDVQAIRSYLSLRWETLKKENIAYFRFPFLPINQFCLKIAESIAEPEEAVCSILMPGIIGLNREGLSLKLETEDNGQFQIDAFIVNQSYTRLIPLAEIFQTAALDSNHVLADFQPEGAKPSYELGGQDFLNLANVAGNASRAFMQALKANHVKRYDDNSLGFAIKKLAVELKKASVSDAGSEELINNKVMGDAVSSFYNLWKTLSPELRLPEEKDAESSEKRFVKVITLTNYGCKNLNLESYFLTLFFHMQLPLTEEEVTRVIAENIFPCADQISNILLEFLNQYPTLYHISINANRNEECAALAPMASLLPDVIKALEHRSPIWESRDNLDSQFMELLIKSPQCHRQLDPSLFIALRIKSYNCCRRLIQSRICLKSVASLSNTRLASFAYESNLHTLILSFSEAQQQVIVETHYKDLIREYNDADKLLTLTSQLSQASLDFLRRKYAETLAPDICSVEDLCNLTKKVDGMIIDLVFEKLQDKYPELLSTSENALKALKFFSRKGNQQEKIICYINPKLSEWITPENFCTFNFWLVHSIQFSSLIADQIKSRINSFDTWKMEYIRWGKIDEIQTILREQLIDQFSTELNDGATLQSVVEATSPVARITLISQYKKLINSKELFTQFAKILPEQCKQAYLRMIEWERFAGSIDELKEIAAFFQWDQIQSLISTRFSAEQLKCTEEEFSALLPGHSPEEDELIKNFDQDYIIYELESYISKRQSARGLRLWGIDKDIKVITAKKLINELKSSALISEQINVLRDARNQLRLFYSSGGDELEEVIAGILKGKKPSNSSSFHEMRFARNRLLLEEEERRHSSTRSSLR</sequence>
<proteinExistence type="predicted"/>
<accession>A0A378IAA4</accession>
<gene>
    <name evidence="1" type="ORF">Lbir_0731</name>
    <name evidence="2" type="ORF">NCTC12437_01274</name>
</gene>
<organism evidence="2 4">
    <name type="scientific">Legionella birminghamensis</name>
    <dbReference type="NCBI Taxonomy" id="28083"/>
    <lineage>
        <taxon>Bacteria</taxon>
        <taxon>Pseudomonadati</taxon>
        <taxon>Pseudomonadota</taxon>
        <taxon>Gammaproteobacteria</taxon>
        <taxon>Legionellales</taxon>
        <taxon>Legionellaceae</taxon>
        <taxon>Legionella</taxon>
    </lineage>
</organism>
<keyword evidence="3" id="KW-1185">Reference proteome</keyword>
<evidence type="ECO:0000313" key="4">
    <source>
        <dbReference type="Proteomes" id="UP000255066"/>
    </source>
</evidence>
<evidence type="ECO:0000313" key="1">
    <source>
        <dbReference type="EMBL" id="KTC74698.1"/>
    </source>
</evidence>
<name>A0A378IAA4_9GAMM</name>
<dbReference type="RefSeq" id="WP_058522841.1">
    <property type="nucleotide sequence ID" value="NZ_CAAAHV010000005.1"/>
</dbReference>
<dbReference type="AlphaFoldDB" id="A0A378IAA4"/>
<reference evidence="2 4" key="2">
    <citation type="submission" date="2018-06" db="EMBL/GenBank/DDBJ databases">
        <authorList>
            <consortium name="Pathogen Informatics"/>
            <person name="Doyle S."/>
        </authorList>
    </citation>
    <scope>NUCLEOTIDE SEQUENCE [LARGE SCALE GENOMIC DNA]</scope>
    <source>
        <strain evidence="2 4">NCTC12437</strain>
    </source>
</reference>
<dbReference type="OrthoDB" id="5653237at2"/>
<dbReference type="EMBL" id="UGNW01000001">
    <property type="protein sequence ID" value="STX31501.1"/>
    <property type="molecule type" value="Genomic_DNA"/>
</dbReference>
<protein>
    <submittedName>
        <fullName evidence="2">Uncharacterized protein</fullName>
    </submittedName>
</protein>
<evidence type="ECO:0000313" key="3">
    <source>
        <dbReference type="Proteomes" id="UP000054735"/>
    </source>
</evidence>
<dbReference type="EMBL" id="LNXT01000008">
    <property type="protein sequence ID" value="KTC74698.1"/>
    <property type="molecule type" value="Genomic_DNA"/>
</dbReference>
<evidence type="ECO:0000313" key="2">
    <source>
        <dbReference type="EMBL" id="STX31501.1"/>
    </source>
</evidence>
<dbReference type="Proteomes" id="UP000054735">
    <property type="component" value="Unassembled WGS sequence"/>
</dbReference>